<organism evidence="2">
    <name type="scientific">marine sediment metagenome</name>
    <dbReference type="NCBI Taxonomy" id="412755"/>
    <lineage>
        <taxon>unclassified sequences</taxon>
        <taxon>metagenomes</taxon>
        <taxon>ecological metagenomes</taxon>
    </lineage>
</organism>
<reference evidence="2" key="1">
    <citation type="journal article" date="2015" name="Nature">
        <title>Complex archaea that bridge the gap between prokaryotes and eukaryotes.</title>
        <authorList>
            <person name="Spang A."/>
            <person name="Saw J.H."/>
            <person name="Jorgensen S.L."/>
            <person name="Zaremba-Niedzwiedzka K."/>
            <person name="Martijn J."/>
            <person name="Lind A.E."/>
            <person name="van Eijk R."/>
            <person name="Schleper C."/>
            <person name="Guy L."/>
            <person name="Ettema T.J."/>
        </authorList>
    </citation>
    <scope>NUCLEOTIDE SEQUENCE</scope>
</reference>
<protein>
    <recommendedName>
        <fullName evidence="3">Terminase large subunit gp17-like C-terminal domain-containing protein</fullName>
    </recommendedName>
</protein>
<gene>
    <name evidence="2" type="ORF">LCGC14_2037000</name>
</gene>
<evidence type="ECO:0000256" key="1">
    <source>
        <dbReference type="SAM" id="MobiDB-lite"/>
    </source>
</evidence>
<evidence type="ECO:0000313" key="2">
    <source>
        <dbReference type="EMBL" id="KKL77226.1"/>
    </source>
</evidence>
<feature type="region of interest" description="Disordered" evidence="1">
    <location>
        <begin position="502"/>
        <end position="521"/>
    </location>
</feature>
<dbReference type="EMBL" id="LAZR01023814">
    <property type="protein sequence ID" value="KKL77226.1"/>
    <property type="molecule type" value="Genomic_DNA"/>
</dbReference>
<evidence type="ECO:0008006" key="3">
    <source>
        <dbReference type="Google" id="ProtNLM"/>
    </source>
</evidence>
<accession>A0A0F9FFM2</accession>
<proteinExistence type="predicted"/>
<dbReference type="AlphaFoldDB" id="A0A0F9FFM2"/>
<sequence>MSNNISEEERVVRLYREAKRDLVKYRYLLLENDPEFEVAPADYHFNWSDMLLEEKDNMAVQGFRESGKSQYVLRSFPLYSLTYPSRKRDYIVLIKNNATLAEKKLKEIEEEYKTNGLISANKVTIKEQSAAVFSVDTKDASGEIINIRIEAYGKGSSIRGLSNKERRPKVVICDDLQDRDEMKGISVPQDDWRWFMSDVYFLGKTCRIFLIGNNLGEKCIVERILNSKEDLNYKTFRVPTIKTTDIGEVSAWASQFKLEDIYKQREIFRRQGLLDIWQEEKMCVATSEETKTFKKIDRRYYVPALAEKIRQNCNVAACLDPASSKEVTAAFRAIVIKGIDKDNHWFILDVLYGRWQSDELIDKMFEAVIKWHFQDFGIEKGMLKQVIEPFIFKEMAKRNQFFNIVPIEHAKAGSKLERVKMLAPRYKAHTIWHPETAPWLAELESELDGVTKDGFKSLFVDLIDALSMHEQIGDAPVNSADIANLPREAMPDNTDLRTILNPGYQNRGQLPRSAMPSNTPI</sequence>
<comment type="caution">
    <text evidence="2">The sequence shown here is derived from an EMBL/GenBank/DDBJ whole genome shotgun (WGS) entry which is preliminary data.</text>
</comment>
<name>A0A0F9FFM2_9ZZZZ</name>